<organism evidence="9 11">
    <name type="scientific">Anaerostipes hadrus</name>
    <dbReference type="NCBI Taxonomy" id="649756"/>
    <lineage>
        <taxon>Bacteria</taxon>
        <taxon>Bacillati</taxon>
        <taxon>Bacillota</taxon>
        <taxon>Clostridia</taxon>
        <taxon>Lachnospirales</taxon>
        <taxon>Lachnospiraceae</taxon>
        <taxon>Anaerostipes</taxon>
    </lineage>
</organism>
<keyword evidence="4 10" id="KW-0762">Sugar transport</keyword>
<evidence type="ECO:0000256" key="4">
    <source>
        <dbReference type="ARBA" id="ARBA00022597"/>
    </source>
</evidence>
<keyword evidence="2" id="KW-0813">Transport</keyword>
<evidence type="ECO:0000259" key="8">
    <source>
        <dbReference type="PROSITE" id="PS51101"/>
    </source>
</evidence>
<dbReference type="Proteomes" id="UP000188159">
    <property type="component" value="Chromosome"/>
</dbReference>
<evidence type="ECO:0000313" key="12">
    <source>
        <dbReference type="Proteomes" id="UP001644750"/>
    </source>
</evidence>
<dbReference type="EMBL" id="CP012098">
    <property type="protein sequence ID" value="AQP40231.1"/>
    <property type="molecule type" value="Genomic_DNA"/>
</dbReference>
<keyword evidence="3" id="KW-0963">Cytoplasm</keyword>
<keyword evidence="7" id="KW-0418">Kinase</keyword>
<evidence type="ECO:0000256" key="7">
    <source>
        <dbReference type="ARBA" id="ARBA00022777"/>
    </source>
</evidence>
<dbReference type="SUPFAM" id="SSF52728">
    <property type="entry name" value="PTS IIb component"/>
    <property type="match status" value="1"/>
</dbReference>
<sequence>MKNIVLARVDDRLIHTEILTLWVPEVRANRIIIVDDVVAKDKFRSKVIKEMAPQGLIIHVYGIDRATEKLKEAPSFDGERVIVIAESPLVFEELIKRGIKINQLNIGGMGIRGERKAVARRVACDAMEMEAIHELIKKHVHVYFQTVPTRSSEEAKKYIKE</sequence>
<dbReference type="PROSITE" id="PS51101">
    <property type="entry name" value="PTS_EIIB_TYPE_4"/>
    <property type="match status" value="1"/>
</dbReference>
<protein>
    <submittedName>
        <fullName evidence="9">PTS mannose transporter subunit IID</fullName>
    </submittedName>
    <submittedName>
        <fullName evidence="10">PTS sugar transporter subunit IIB</fullName>
    </submittedName>
</protein>
<evidence type="ECO:0000256" key="5">
    <source>
        <dbReference type="ARBA" id="ARBA00022679"/>
    </source>
</evidence>
<evidence type="ECO:0000313" key="11">
    <source>
        <dbReference type="Proteomes" id="UP000188159"/>
    </source>
</evidence>
<reference evidence="10" key="3">
    <citation type="submission" date="2020-02" db="EMBL/GenBank/DDBJ databases">
        <authorList>
            <person name="Littmann E."/>
            <person name="Sorbara M."/>
        </authorList>
    </citation>
    <scope>NUCLEOTIDE SEQUENCE</scope>
    <source>
        <strain evidence="10">MSK.14.57</strain>
    </source>
</reference>
<dbReference type="Proteomes" id="UP001644750">
    <property type="component" value="Unassembled WGS sequence"/>
</dbReference>
<dbReference type="RefSeq" id="WP_009204376.1">
    <property type="nucleotide sequence ID" value="NZ_BAABXM010000001.1"/>
</dbReference>
<evidence type="ECO:0000313" key="10">
    <source>
        <dbReference type="EMBL" id="NSJ78390.1"/>
    </source>
</evidence>
<dbReference type="GO" id="GO:0009401">
    <property type="term" value="P:phosphoenolpyruvate-dependent sugar phosphotransferase system"/>
    <property type="evidence" value="ECO:0007669"/>
    <property type="project" value="UniProtKB-KW"/>
</dbReference>
<evidence type="ECO:0000256" key="2">
    <source>
        <dbReference type="ARBA" id="ARBA00022448"/>
    </source>
</evidence>
<dbReference type="GO" id="GO:0016301">
    <property type="term" value="F:kinase activity"/>
    <property type="evidence" value="ECO:0007669"/>
    <property type="project" value="UniProtKB-KW"/>
</dbReference>
<evidence type="ECO:0000256" key="1">
    <source>
        <dbReference type="ARBA" id="ARBA00004496"/>
    </source>
</evidence>
<dbReference type="InterPro" id="IPR004720">
    <property type="entry name" value="PTS_IIB_sorbose-sp"/>
</dbReference>
<comment type="subcellular location">
    <subcellularLocation>
        <location evidence="1">Cytoplasm</location>
    </subcellularLocation>
</comment>
<keyword evidence="5" id="KW-0808">Transferase</keyword>
<reference evidence="9 11" key="1">
    <citation type="journal article" date="2016" name="Sci. Rep.">
        <title>Accelerated dysbiosis of gut microbiota during aggravation of DSS-induced colitis by a butyrate-producing bacterium.</title>
        <authorList>
            <person name="Zhang Q."/>
            <person name="Wu Y."/>
            <person name="Wang J."/>
            <person name="Wu G."/>
            <person name="Long W."/>
            <person name="Xue Z."/>
            <person name="Wang L."/>
            <person name="Zhang X."/>
            <person name="Pang X."/>
            <person name="Zhao Y."/>
            <person name="Zhao L."/>
            <person name="Zhang C."/>
        </authorList>
    </citation>
    <scope>NUCLEOTIDE SEQUENCE [LARGE SCALE GENOMIC DNA]</scope>
    <source>
        <strain evidence="9 11">BPB5</strain>
    </source>
</reference>
<evidence type="ECO:0000313" key="9">
    <source>
        <dbReference type="EMBL" id="AQP40231.1"/>
    </source>
</evidence>
<dbReference type="Pfam" id="PF03830">
    <property type="entry name" value="PTSIIB_sorb"/>
    <property type="match status" value="1"/>
</dbReference>
<name>A0A1Q2C907_ANAHA</name>
<dbReference type="Gene3D" id="3.40.35.10">
    <property type="entry name" value="Phosphotransferase system, sorbose subfamily IIB component"/>
    <property type="match status" value="1"/>
</dbReference>
<keyword evidence="6" id="KW-0598">Phosphotransferase system</keyword>
<dbReference type="GO" id="GO:0005737">
    <property type="term" value="C:cytoplasm"/>
    <property type="evidence" value="ECO:0007669"/>
    <property type="project" value="UniProtKB-SubCell"/>
</dbReference>
<evidence type="ECO:0000256" key="6">
    <source>
        <dbReference type="ARBA" id="ARBA00022683"/>
    </source>
</evidence>
<dbReference type="AlphaFoldDB" id="A0A1Q2C907"/>
<proteinExistence type="predicted"/>
<evidence type="ECO:0000256" key="3">
    <source>
        <dbReference type="ARBA" id="ARBA00022490"/>
    </source>
</evidence>
<feature type="domain" description="PTS EIIB type-4" evidence="8">
    <location>
        <begin position="1"/>
        <end position="161"/>
    </location>
</feature>
<keyword evidence="12" id="KW-1185">Reference proteome</keyword>
<reference evidence="10 12" key="2">
    <citation type="journal article" date="2020" name="Cell Host Microbe">
        <title>Functional and Genomic Variation between Human-Derived Isolates of Lachnospiraceae Reveals Inter- and Intra-Species Diversity.</title>
        <authorList>
            <person name="Sorbara M.T."/>
            <person name="Littmann E.R."/>
            <person name="Fontana E."/>
            <person name="Moody T.U."/>
            <person name="Kohout C.E."/>
            <person name="Gjonbalaj M."/>
            <person name="Eaton V."/>
            <person name="Seok R."/>
            <person name="Leiner I.M."/>
            <person name="Pamer E.G."/>
        </authorList>
    </citation>
    <scope>NUCLEOTIDE SEQUENCE [LARGE SCALE GENOMIC DNA]</scope>
    <source>
        <strain evidence="10 12">MSK.14.57</strain>
    </source>
</reference>
<gene>
    <name evidence="9" type="ORF">DO83_11995</name>
    <name evidence="10" type="ORF">G5A72_02025</name>
</gene>
<dbReference type="InterPro" id="IPR036667">
    <property type="entry name" value="PTS_IIB_sorbose-sp_sf"/>
</dbReference>
<accession>A0A1Q2C907</accession>
<dbReference type="EMBL" id="JAAITB010000003">
    <property type="protein sequence ID" value="NSJ78390.1"/>
    <property type="molecule type" value="Genomic_DNA"/>
</dbReference>
<dbReference type="GO" id="GO:0008982">
    <property type="term" value="F:protein-N(PI)-phosphohistidine-sugar phosphotransferase activity"/>
    <property type="evidence" value="ECO:0007669"/>
    <property type="project" value="InterPro"/>
</dbReference>